<proteinExistence type="predicted"/>
<dbReference type="OrthoDB" id="120976at2759"/>
<sequence>DIYGSQTQIEVKDIFEQCNDQNKCTLVLGSPGIGHSTFCRYAAHQWATGILWPEYELVVLVSLRRLTTRYYPPLPCGSNYSLIDVIKREYFADSPLSENDQRLQKEQLDNIHTLWLLAGYDEIVLDVPA</sequence>
<dbReference type="AlphaFoldDB" id="A0A815XWQ7"/>
<organism evidence="1 2">
    <name type="scientific">Adineta ricciae</name>
    <name type="common">Rotifer</name>
    <dbReference type="NCBI Taxonomy" id="249248"/>
    <lineage>
        <taxon>Eukaryota</taxon>
        <taxon>Metazoa</taxon>
        <taxon>Spiralia</taxon>
        <taxon>Gnathifera</taxon>
        <taxon>Rotifera</taxon>
        <taxon>Eurotatoria</taxon>
        <taxon>Bdelloidea</taxon>
        <taxon>Adinetida</taxon>
        <taxon>Adinetidae</taxon>
        <taxon>Adineta</taxon>
    </lineage>
</organism>
<dbReference type="InterPro" id="IPR027417">
    <property type="entry name" value="P-loop_NTPase"/>
</dbReference>
<gene>
    <name evidence="1" type="ORF">EDS130_LOCUS46654</name>
</gene>
<dbReference type="Proteomes" id="UP000663852">
    <property type="component" value="Unassembled WGS sequence"/>
</dbReference>
<accession>A0A815XWQ7</accession>
<dbReference type="EMBL" id="CAJNOJ010002978">
    <property type="protein sequence ID" value="CAF1562494.1"/>
    <property type="molecule type" value="Genomic_DNA"/>
</dbReference>
<name>A0A815XWQ7_ADIRI</name>
<reference evidence="1" key="1">
    <citation type="submission" date="2021-02" db="EMBL/GenBank/DDBJ databases">
        <authorList>
            <person name="Nowell W R."/>
        </authorList>
    </citation>
    <scope>NUCLEOTIDE SEQUENCE</scope>
</reference>
<feature type="non-terminal residue" evidence="1">
    <location>
        <position position="1"/>
    </location>
</feature>
<protein>
    <submittedName>
        <fullName evidence="1">Uncharacterized protein</fullName>
    </submittedName>
</protein>
<comment type="caution">
    <text evidence="1">The sequence shown here is derived from an EMBL/GenBank/DDBJ whole genome shotgun (WGS) entry which is preliminary data.</text>
</comment>
<evidence type="ECO:0000313" key="2">
    <source>
        <dbReference type="Proteomes" id="UP000663852"/>
    </source>
</evidence>
<evidence type="ECO:0000313" key="1">
    <source>
        <dbReference type="EMBL" id="CAF1562494.1"/>
    </source>
</evidence>
<dbReference type="Gene3D" id="3.40.50.300">
    <property type="entry name" value="P-loop containing nucleotide triphosphate hydrolases"/>
    <property type="match status" value="1"/>
</dbReference>
<feature type="non-terminal residue" evidence="1">
    <location>
        <position position="129"/>
    </location>
</feature>